<organism evidence="2 3">
    <name type="scientific">Hymenobacter persicinus</name>
    <dbReference type="NCBI Taxonomy" id="2025506"/>
    <lineage>
        <taxon>Bacteria</taxon>
        <taxon>Pseudomonadati</taxon>
        <taxon>Bacteroidota</taxon>
        <taxon>Cytophagia</taxon>
        <taxon>Cytophagales</taxon>
        <taxon>Hymenobacteraceae</taxon>
        <taxon>Hymenobacter</taxon>
    </lineage>
</organism>
<protein>
    <submittedName>
        <fullName evidence="2">Uncharacterized protein</fullName>
    </submittedName>
</protein>
<dbReference type="RefSeq" id="WP_129921548.1">
    <property type="nucleotide sequence ID" value="NZ_SEWE01000026.1"/>
</dbReference>
<name>A0A4V1ZAL5_9BACT</name>
<keyword evidence="1" id="KW-0472">Membrane</keyword>
<keyword evidence="3" id="KW-1185">Reference proteome</keyword>
<sequence>MFDWDDRTQPFDQFVRVHIPNLDALDQYQEGRARARLARQWVLAHPQQELQLWLRKTVLFFSPENFIADAPRTAYHPVTAVVHAAFLLSLLLGVTGFQGIRLHRPDVLLLTPVVAVWLLSLIFFVGYRWRYFAEPAMLMYPFIIGQRWLSTAKATPRLS</sequence>
<evidence type="ECO:0000313" key="3">
    <source>
        <dbReference type="Proteomes" id="UP000294155"/>
    </source>
</evidence>
<dbReference type="OrthoDB" id="870916at2"/>
<evidence type="ECO:0000256" key="1">
    <source>
        <dbReference type="SAM" id="Phobius"/>
    </source>
</evidence>
<accession>A0A4V1ZAL5</accession>
<keyword evidence="1" id="KW-0812">Transmembrane</keyword>
<gene>
    <name evidence="2" type="ORF">EWM57_12795</name>
</gene>
<feature type="transmembrane region" description="Helical" evidence="1">
    <location>
        <begin position="107"/>
        <end position="129"/>
    </location>
</feature>
<comment type="caution">
    <text evidence="2">The sequence shown here is derived from an EMBL/GenBank/DDBJ whole genome shotgun (WGS) entry which is preliminary data.</text>
</comment>
<evidence type="ECO:0000313" key="2">
    <source>
        <dbReference type="EMBL" id="RYU78674.1"/>
    </source>
</evidence>
<reference evidence="2 3" key="1">
    <citation type="submission" date="2019-02" db="EMBL/GenBank/DDBJ databases">
        <title>Bacterial novel species isolated from soil.</title>
        <authorList>
            <person name="Jung H.-Y."/>
        </authorList>
    </citation>
    <scope>NUCLEOTIDE SEQUENCE [LARGE SCALE GENOMIC DNA]</scope>
    <source>
        <strain evidence="2 3">1-3-3-3</strain>
    </source>
</reference>
<keyword evidence="1" id="KW-1133">Transmembrane helix</keyword>
<feature type="transmembrane region" description="Helical" evidence="1">
    <location>
        <begin position="74"/>
        <end position="95"/>
    </location>
</feature>
<dbReference type="AlphaFoldDB" id="A0A4V1ZAL5"/>
<dbReference type="Proteomes" id="UP000294155">
    <property type="component" value="Unassembled WGS sequence"/>
</dbReference>
<proteinExistence type="predicted"/>
<dbReference type="EMBL" id="SEWE01000026">
    <property type="protein sequence ID" value="RYU78674.1"/>
    <property type="molecule type" value="Genomic_DNA"/>
</dbReference>